<reference evidence="1 2" key="1">
    <citation type="submission" date="2019-09" db="EMBL/GenBank/DDBJ databases">
        <authorList>
            <person name="Criscuolo A."/>
        </authorList>
    </citation>
    <scope>NUCLEOTIDE SEQUENCE [LARGE SCALE GENOMIC DNA]</scope>
    <source>
        <strain evidence="2">3(2)</strain>
    </source>
</reference>
<evidence type="ECO:0000313" key="2">
    <source>
        <dbReference type="Proteomes" id="UP000326725"/>
    </source>
</evidence>
<protein>
    <submittedName>
        <fullName evidence="1">Uncharacterized protein</fullName>
    </submittedName>
</protein>
<accession>A0A5K1I7L4</accession>
<dbReference type="Proteomes" id="UP000326725">
    <property type="component" value="Unassembled WGS sequence"/>
</dbReference>
<dbReference type="AlphaFoldDB" id="A0A5K1I7L4"/>
<organism evidence="1 2">
    <name type="scientific">Halomonas lysinitropha</name>
    <dbReference type="NCBI Taxonomy" id="2607506"/>
    <lineage>
        <taxon>Bacteria</taxon>
        <taxon>Pseudomonadati</taxon>
        <taxon>Pseudomonadota</taxon>
        <taxon>Gammaproteobacteria</taxon>
        <taxon>Oceanospirillales</taxon>
        <taxon>Halomonadaceae</taxon>
        <taxon>Halomonas</taxon>
    </lineage>
</organism>
<proteinExistence type="predicted"/>
<gene>
    <name evidence="1" type="ORF">HALO32_02561</name>
</gene>
<keyword evidence="2" id="KW-1185">Reference proteome</keyword>
<dbReference type="EMBL" id="CABVOU010000039">
    <property type="protein sequence ID" value="VVZ96461.1"/>
    <property type="molecule type" value="Genomic_DNA"/>
</dbReference>
<dbReference type="RefSeq" id="WP_151444254.1">
    <property type="nucleotide sequence ID" value="NZ_CABVOU010000039.1"/>
</dbReference>
<sequence>MSINSLISTSANDCRITLEGELSSNPARAARIAIELLEQLQGMEGQASRRKVTAAILRKAAKALEVGS</sequence>
<evidence type="ECO:0000313" key="1">
    <source>
        <dbReference type="EMBL" id="VVZ96461.1"/>
    </source>
</evidence>
<name>A0A5K1I7L4_9GAMM</name>